<protein>
    <submittedName>
        <fullName evidence="9">Selenide, water dikinase SelD</fullName>
        <ecNumber evidence="9">2.7.9.3</ecNumber>
    </submittedName>
</protein>
<dbReference type="Gene3D" id="3.30.1330.10">
    <property type="entry name" value="PurM-like, N-terminal domain"/>
    <property type="match status" value="1"/>
</dbReference>
<evidence type="ECO:0000259" key="6">
    <source>
        <dbReference type="Pfam" id="PF00586"/>
    </source>
</evidence>
<dbReference type="EMBL" id="SHNP01000003">
    <property type="protein sequence ID" value="MCX2973818.1"/>
    <property type="molecule type" value="Genomic_DNA"/>
</dbReference>
<evidence type="ECO:0000256" key="4">
    <source>
        <dbReference type="ARBA" id="ARBA00022840"/>
    </source>
</evidence>
<evidence type="ECO:0000256" key="5">
    <source>
        <dbReference type="ARBA" id="ARBA00023266"/>
    </source>
</evidence>
<organism evidence="9 10">
    <name type="scientific">Candidatus Seongchinamella marina</name>
    <dbReference type="NCBI Taxonomy" id="2518990"/>
    <lineage>
        <taxon>Bacteria</taxon>
        <taxon>Pseudomonadati</taxon>
        <taxon>Pseudomonadota</taxon>
        <taxon>Gammaproteobacteria</taxon>
        <taxon>Cellvibrionales</taxon>
        <taxon>Halieaceae</taxon>
        <taxon>Seongchinamella</taxon>
    </lineage>
</organism>
<dbReference type="InterPro" id="IPR004536">
    <property type="entry name" value="SPS/SelD"/>
</dbReference>
<keyword evidence="4" id="KW-0067">ATP-binding</keyword>
<dbReference type="InterPro" id="IPR010918">
    <property type="entry name" value="PurM-like_C_dom"/>
</dbReference>
<evidence type="ECO:0000256" key="1">
    <source>
        <dbReference type="ARBA" id="ARBA00022679"/>
    </source>
</evidence>
<dbReference type="Pfam" id="PF07992">
    <property type="entry name" value="Pyr_redox_2"/>
    <property type="match status" value="1"/>
</dbReference>
<dbReference type="SUPFAM" id="SSF55326">
    <property type="entry name" value="PurM N-terminal domain-like"/>
    <property type="match status" value="1"/>
</dbReference>
<evidence type="ECO:0000256" key="2">
    <source>
        <dbReference type="ARBA" id="ARBA00022741"/>
    </source>
</evidence>
<dbReference type="SUPFAM" id="SSF51905">
    <property type="entry name" value="FAD/NAD(P)-binding domain"/>
    <property type="match status" value="2"/>
</dbReference>
<keyword evidence="5" id="KW-0711">Selenium</keyword>
<dbReference type="InterPro" id="IPR023753">
    <property type="entry name" value="FAD/NAD-binding_dom"/>
</dbReference>
<dbReference type="Pfam" id="PF02769">
    <property type="entry name" value="AIRS_C"/>
    <property type="match status" value="1"/>
</dbReference>
<comment type="caution">
    <text evidence="9">The sequence shown here is derived from an EMBL/GenBank/DDBJ whole genome shotgun (WGS) entry which is preliminary data.</text>
</comment>
<dbReference type="CDD" id="cd02195">
    <property type="entry name" value="SelD"/>
    <property type="match status" value="1"/>
</dbReference>
<name>A0ABT3SV08_9GAMM</name>
<accession>A0ABT3SV08</accession>
<dbReference type="Pfam" id="PF00586">
    <property type="entry name" value="AIRS"/>
    <property type="match status" value="1"/>
</dbReference>
<dbReference type="NCBIfam" id="TIGR03169">
    <property type="entry name" value="Nterm_to_SelD"/>
    <property type="match status" value="1"/>
</dbReference>
<dbReference type="InterPro" id="IPR036921">
    <property type="entry name" value="PurM-like_N_sf"/>
</dbReference>
<sequence length="738" mass="77078">MQAQPELMQDLVLVGGGHTHALVLRMLAMDPIAGLRITLISPASHTPYSGMLPGLVAGHYGFEQTHIDLTRLCQWAGVRFIESEVTALDPQKKRLSLAGRPGIEYDLVSLDIGSQPELDSVPGAREHSISVKPVSGLWQRWHQLSPILAGQDEPKSIGVVGGGAGSVELVLAMAHALAGRTVNITLFCGATEVLSGYNRGARSAVMSALQRHGIKLLVNSRVSAVNNRSLAIADGSSHLFDELFWCTGASASPWVAASGLGCDDRGFLQITDTLQSVDDECVFGVGDIATQVNHPRPKAGVYAVRQGPVLAHNLRAKLLGKKLKQHRPQQRFLSLVSLGDRRAVADRGPLSATGHWVWRWKDRIDREFMGRFEDLPHMPESGNGDVIPGAFDATAKPHCGGCGAKIGATGLSAALLQLATDYPGLSLPPGEGDDASPIPGAGNQPLIQSLDVLRQITADPWLMGRIAANHALSDLYACGARPVSALAALTLPFARGSLLQRELEQILAGALHEFSQVECVLTGGHSMQGPELQIGFAVNGRAMQASVGFMDKRGAAPGNVLILTKPLGTGVLFAAHMQQLADGRDISAALEMMLQSNAAAAGLALAQGATACTDVTGFGLAGHLLEMLTDGQQATLHLGSLPQLPGVAEHLAAGVRSTMHQANAASALVSMDAGLLSGVSGAEVLFDPQTSGGLLIAVEATAATTLLEALFDAGCEQAAVIGEISQRPAGASVAVVIS</sequence>
<keyword evidence="2" id="KW-0547">Nucleotide-binding</keyword>
<dbReference type="PANTHER" id="PTHR10256:SF0">
    <property type="entry name" value="INACTIVE SELENIDE, WATER DIKINASE-LIKE PROTEIN-RELATED"/>
    <property type="match status" value="1"/>
</dbReference>
<gene>
    <name evidence="9" type="primary">selD</name>
    <name evidence="9" type="ORF">EYC87_09530</name>
</gene>
<keyword evidence="3" id="KW-0418">Kinase</keyword>
<dbReference type="Gene3D" id="3.90.650.10">
    <property type="entry name" value="PurM-like C-terminal domain"/>
    <property type="match status" value="1"/>
</dbReference>
<feature type="domain" description="PurM-like C-terminal" evidence="7">
    <location>
        <begin position="557"/>
        <end position="729"/>
    </location>
</feature>
<feature type="domain" description="PurM-like N-terminal" evidence="6">
    <location>
        <begin position="432"/>
        <end position="541"/>
    </location>
</feature>
<dbReference type="GO" id="GO:0004756">
    <property type="term" value="F:selenide, water dikinase activity"/>
    <property type="evidence" value="ECO:0007669"/>
    <property type="project" value="UniProtKB-EC"/>
</dbReference>
<evidence type="ECO:0000313" key="10">
    <source>
        <dbReference type="Proteomes" id="UP001143307"/>
    </source>
</evidence>
<dbReference type="RefSeq" id="WP_279252667.1">
    <property type="nucleotide sequence ID" value="NZ_SHNP01000003.1"/>
</dbReference>
<dbReference type="NCBIfam" id="TIGR00476">
    <property type="entry name" value="selD"/>
    <property type="match status" value="1"/>
</dbReference>
<dbReference type="EC" id="2.7.9.3" evidence="9"/>
<reference evidence="9" key="1">
    <citation type="submission" date="2019-02" db="EMBL/GenBank/DDBJ databases">
        <authorList>
            <person name="Li S.-H."/>
        </authorList>
    </citation>
    <scope>NUCLEOTIDE SEQUENCE</scope>
    <source>
        <strain evidence="9">IMCC8485</strain>
    </source>
</reference>
<dbReference type="SUPFAM" id="SSF56042">
    <property type="entry name" value="PurM C-terminal domain-like"/>
    <property type="match status" value="1"/>
</dbReference>
<dbReference type="Gene3D" id="3.50.50.100">
    <property type="match status" value="1"/>
</dbReference>
<dbReference type="PANTHER" id="PTHR10256">
    <property type="entry name" value="SELENIDE, WATER DIKINASE"/>
    <property type="match status" value="1"/>
</dbReference>
<dbReference type="InterPro" id="IPR036188">
    <property type="entry name" value="FAD/NAD-bd_sf"/>
</dbReference>
<evidence type="ECO:0000313" key="9">
    <source>
        <dbReference type="EMBL" id="MCX2973818.1"/>
    </source>
</evidence>
<evidence type="ECO:0000256" key="3">
    <source>
        <dbReference type="ARBA" id="ARBA00022777"/>
    </source>
</evidence>
<feature type="domain" description="FAD/NAD(P)-binding" evidence="8">
    <location>
        <begin position="10"/>
        <end position="307"/>
    </location>
</feature>
<dbReference type="InterPro" id="IPR017584">
    <property type="entry name" value="Pyridine_nucleo_diS_OxRdtase_N"/>
</dbReference>
<keyword evidence="1 9" id="KW-0808">Transferase</keyword>
<evidence type="ECO:0000259" key="8">
    <source>
        <dbReference type="Pfam" id="PF07992"/>
    </source>
</evidence>
<evidence type="ECO:0000259" key="7">
    <source>
        <dbReference type="Pfam" id="PF02769"/>
    </source>
</evidence>
<proteinExistence type="predicted"/>
<dbReference type="Proteomes" id="UP001143307">
    <property type="component" value="Unassembled WGS sequence"/>
</dbReference>
<dbReference type="InterPro" id="IPR016188">
    <property type="entry name" value="PurM-like_N"/>
</dbReference>
<dbReference type="InterPro" id="IPR036676">
    <property type="entry name" value="PurM-like_C_sf"/>
</dbReference>
<keyword evidence="10" id="KW-1185">Reference proteome</keyword>